<dbReference type="EMBL" id="JBBKAM010000002">
    <property type="protein sequence ID" value="MEJ8642675.1"/>
    <property type="molecule type" value="Genomic_DNA"/>
</dbReference>
<evidence type="ECO:0000313" key="1">
    <source>
        <dbReference type="EMBL" id="MEJ8642675.1"/>
    </source>
</evidence>
<comment type="caution">
    <text evidence="1">The sequence shown here is derived from an EMBL/GenBank/DDBJ whole genome shotgun (WGS) entry which is preliminary data.</text>
</comment>
<sequence length="137" mass="14591">MQRGAADRAVGRAGHAGAGRALFRESPALDWAYCSYTTDWSGEGKAFGVRLLVELHKKTDPQAEFAAGPGLTPEVNRGAEQLESVPGLGERAVIADSITGLGPRLQVLDGGTVFTLSVEWWGEDGEAEPDQVAMRRP</sequence>
<dbReference type="Proteomes" id="UP001382904">
    <property type="component" value="Unassembled WGS sequence"/>
</dbReference>
<reference evidence="1 2" key="1">
    <citation type="submission" date="2024-03" db="EMBL/GenBank/DDBJ databases">
        <title>Novel Streptomyces species of biotechnological and ecological value are a feature of Machair soil.</title>
        <authorList>
            <person name="Prole J.R."/>
            <person name="Goodfellow M."/>
            <person name="Allenby N."/>
            <person name="Ward A.C."/>
        </authorList>
    </citation>
    <scope>NUCLEOTIDE SEQUENCE [LARGE SCALE GENOMIC DNA]</scope>
    <source>
        <strain evidence="1 2">MS1.HAVA.3</strain>
    </source>
</reference>
<gene>
    <name evidence="1" type="ORF">WKI68_17275</name>
</gene>
<organism evidence="1 2">
    <name type="scientific">Streptomyces caledonius</name>
    <dbReference type="NCBI Taxonomy" id="3134107"/>
    <lineage>
        <taxon>Bacteria</taxon>
        <taxon>Bacillati</taxon>
        <taxon>Actinomycetota</taxon>
        <taxon>Actinomycetes</taxon>
        <taxon>Kitasatosporales</taxon>
        <taxon>Streptomycetaceae</taxon>
        <taxon>Streptomyces</taxon>
    </lineage>
</organism>
<keyword evidence="2" id="KW-1185">Reference proteome</keyword>
<proteinExistence type="predicted"/>
<accession>A0ABU8U459</accession>
<name>A0ABU8U459_9ACTN</name>
<protein>
    <submittedName>
        <fullName evidence="1">Uncharacterized protein</fullName>
    </submittedName>
</protein>
<evidence type="ECO:0000313" key="2">
    <source>
        <dbReference type="Proteomes" id="UP001382904"/>
    </source>
</evidence>